<dbReference type="EMBL" id="QTNY01000001">
    <property type="protein sequence ID" value="RQP84123.1"/>
    <property type="molecule type" value="Genomic_DNA"/>
</dbReference>
<dbReference type="GO" id="GO:0022857">
    <property type="term" value="F:transmembrane transporter activity"/>
    <property type="evidence" value="ECO:0007669"/>
    <property type="project" value="InterPro"/>
</dbReference>
<dbReference type="Gene3D" id="1.20.1250.20">
    <property type="entry name" value="MFS general substrate transporter like domains"/>
    <property type="match status" value="1"/>
</dbReference>
<dbReference type="Pfam" id="PF07690">
    <property type="entry name" value="MFS_1"/>
    <property type="match status" value="1"/>
</dbReference>
<feature type="domain" description="Major facilitator superfamily (MFS) profile" evidence="5">
    <location>
        <begin position="1"/>
        <end position="408"/>
    </location>
</feature>
<feature type="transmembrane region" description="Helical" evidence="4">
    <location>
        <begin position="182"/>
        <end position="201"/>
    </location>
</feature>
<dbReference type="InterPro" id="IPR011701">
    <property type="entry name" value="MFS"/>
</dbReference>
<dbReference type="InterPro" id="IPR020846">
    <property type="entry name" value="MFS_dom"/>
</dbReference>
<dbReference type="PANTHER" id="PTHR42910:SF1">
    <property type="entry name" value="MAJOR FACILITATOR SUPERFAMILY (MFS) PROFILE DOMAIN-CONTAINING PROTEIN"/>
    <property type="match status" value="1"/>
</dbReference>
<accession>A0AB74DER1</accession>
<comment type="caution">
    <text evidence="6">The sequence shown here is derived from an EMBL/GenBank/DDBJ whole genome shotgun (WGS) entry which is preliminary data.</text>
</comment>
<evidence type="ECO:0000313" key="6">
    <source>
        <dbReference type="EMBL" id="RQP84123.1"/>
    </source>
</evidence>
<feature type="transmembrane region" description="Helical" evidence="4">
    <location>
        <begin position="93"/>
        <end position="111"/>
    </location>
</feature>
<proteinExistence type="predicted"/>
<dbReference type="Proteomes" id="UP000273734">
    <property type="component" value="Unassembled WGS sequence"/>
</dbReference>
<feature type="transmembrane region" description="Helical" evidence="4">
    <location>
        <begin position="28"/>
        <end position="45"/>
    </location>
</feature>
<feature type="transmembrane region" description="Helical" evidence="4">
    <location>
        <begin position="292"/>
        <end position="311"/>
    </location>
</feature>
<feature type="transmembrane region" description="Helical" evidence="4">
    <location>
        <begin position="235"/>
        <end position="255"/>
    </location>
</feature>
<dbReference type="InterPro" id="IPR036259">
    <property type="entry name" value="MFS_trans_sf"/>
</dbReference>
<feature type="transmembrane region" description="Helical" evidence="4">
    <location>
        <begin position="117"/>
        <end position="144"/>
    </location>
</feature>
<evidence type="ECO:0000313" key="7">
    <source>
        <dbReference type="Proteomes" id="UP000273734"/>
    </source>
</evidence>
<dbReference type="CDD" id="cd17324">
    <property type="entry name" value="MFS_NepI_like"/>
    <property type="match status" value="1"/>
</dbReference>
<name>A0AB74DER1_9BURK</name>
<feature type="transmembrane region" description="Helical" evidence="4">
    <location>
        <begin position="350"/>
        <end position="376"/>
    </location>
</feature>
<evidence type="ECO:0000256" key="3">
    <source>
        <dbReference type="ARBA" id="ARBA00023136"/>
    </source>
</evidence>
<feature type="transmembrane region" description="Helical" evidence="4">
    <location>
        <begin position="57"/>
        <end position="81"/>
    </location>
</feature>
<feature type="transmembrane region" description="Helical" evidence="4">
    <location>
        <begin position="382"/>
        <end position="402"/>
    </location>
</feature>
<keyword evidence="3 4" id="KW-0472">Membrane</keyword>
<feature type="transmembrane region" description="Helical" evidence="4">
    <location>
        <begin position="261"/>
        <end position="280"/>
    </location>
</feature>
<dbReference type="SUPFAM" id="SSF103473">
    <property type="entry name" value="MFS general substrate transporter"/>
    <property type="match status" value="1"/>
</dbReference>
<dbReference type="RefSeq" id="WP_095410974.1">
    <property type="nucleotide sequence ID" value="NZ_NQMX01000023.1"/>
</dbReference>
<gene>
    <name evidence="6" type="ORF">DF015_01205</name>
</gene>
<dbReference type="PROSITE" id="PS50850">
    <property type="entry name" value="MFS"/>
    <property type="match status" value="1"/>
</dbReference>
<evidence type="ECO:0000259" key="5">
    <source>
        <dbReference type="PROSITE" id="PS50850"/>
    </source>
</evidence>
<protein>
    <submittedName>
        <fullName evidence="6">MFS transporter</fullName>
    </submittedName>
</protein>
<evidence type="ECO:0000256" key="1">
    <source>
        <dbReference type="ARBA" id="ARBA00022692"/>
    </source>
</evidence>
<sequence>MDTSVTSATAGRAPDADAAGNRLSTARVALLAACCAASVANVYYAQPLLDSIARDFAIPHAEVGGVITATQLGCALALLFVVPLGDLLNRKRLLAAQLALLTAACIGVAASSSRVGLLAGMAGVGLLGTAMTQGLIACAAALAGDGERGRVVGAAQGGVVIGLLIARSVAGAVTDLAGWRAVYLASAAIAIVMGVVLSRLLPDARAPRERIGYAALLASMGFLLRRDRVLQVRGMLALLMFAAFSIFWSALVLPLSAPPHAMSHTAIGAFGLVGALGAAAAARAGRLADRGLGQATTGAALVLLVASWLPLAFTTSSIPLLIVGIVLLDIGGQAIHVVNQSMILGARPDAHARLVGCYMLFYSVGSGLGAIASTLVYARAGWAGVCVLGAAVSIAALAFWAATLKRAR</sequence>
<evidence type="ECO:0000256" key="2">
    <source>
        <dbReference type="ARBA" id="ARBA00022989"/>
    </source>
</evidence>
<feature type="transmembrane region" description="Helical" evidence="4">
    <location>
        <begin position="151"/>
        <end position="170"/>
    </location>
</feature>
<keyword evidence="2 4" id="KW-1133">Transmembrane helix</keyword>
<keyword evidence="1 4" id="KW-0812">Transmembrane</keyword>
<reference evidence="6 7" key="1">
    <citation type="submission" date="2018-08" db="EMBL/GenBank/DDBJ databases">
        <title>Comparative analysis of Burkholderia isolates from Puerto Rico.</title>
        <authorList>
            <person name="Hall C."/>
            <person name="Sahl J."/>
            <person name="Wagner D."/>
        </authorList>
    </citation>
    <scope>NUCLEOTIDE SEQUENCE [LARGE SCALE GENOMIC DNA]</scope>
    <source>
        <strain evidence="6 7">Bp8964</strain>
    </source>
</reference>
<dbReference type="PANTHER" id="PTHR42910">
    <property type="entry name" value="TRANSPORTER SCO4007-RELATED"/>
    <property type="match status" value="1"/>
</dbReference>
<evidence type="ECO:0000256" key="4">
    <source>
        <dbReference type="SAM" id="Phobius"/>
    </source>
</evidence>
<dbReference type="AlphaFoldDB" id="A0AB74DER1"/>
<feature type="transmembrane region" description="Helical" evidence="4">
    <location>
        <begin position="317"/>
        <end position="338"/>
    </location>
</feature>
<organism evidence="6 7">
    <name type="scientific">Burkholderia ubonensis</name>
    <dbReference type="NCBI Taxonomy" id="101571"/>
    <lineage>
        <taxon>Bacteria</taxon>
        <taxon>Pseudomonadati</taxon>
        <taxon>Pseudomonadota</taxon>
        <taxon>Betaproteobacteria</taxon>
        <taxon>Burkholderiales</taxon>
        <taxon>Burkholderiaceae</taxon>
        <taxon>Burkholderia</taxon>
        <taxon>Burkholderia cepacia complex</taxon>
    </lineage>
</organism>